<dbReference type="SMART" id="SM00448">
    <property type="entry name" value="REC"/>
    <property type="match status" value="1"/>
</dbReference>
<dbReference type="HOGENOM" id="CLU_884572_0_0_2"/>
<dbReference type="EMBL" id="CP003167">
    <property type="protein sequence ID" value="AGB03201.1"/>
    <property type="molecule type" value="Genomic_DNA"/>
</dbReference>
<name>L0HHG6_METFS</name>
<dbReference type="PANTHER" id="PTHR44591:SF3">
    <property type="entry name" value="RESPONSE REGULATORY DOMAIN-CONTAINING PROTEIN"/>
    <property type="match status" value="1"/>
</dbReference>
<dbReference type="PROSITE" id="PS50110">
    <property type="entry name" value="RESPONSE_REGULATORY"/>
    <property type="match status" value="1"/>
</dbReference>
<dbReference type="InterPro" id="IPR050595">
    <property type="entry name" value="Bact_response_regulator"/>
</dbReference>
<dbReference type="InterPro" id="IPR029016">
    <property type="entry name" value="GAF-like_dom_sf"/>
</dbReference>
<dbReference type="SUPFAM" id="SSF52172">
    <property type="entry name" value="CheY-like"/>
    <property type="match status" value="1"/>
</dbReference>
<dbReference type="Gene3D" id="3.40.50.2300">
    <property type="match status" value="1"/>
</dbReference>
<dbReference type="CDD" id="cd17534">
    <property type="entry name" value="REC_DC-like"/>
    <property type="match status" value="1"/>
</dbReference>
<accession>L0HHG6</accession>
<keyword evidence="5" id="KW-1185">Reference proteome</keyword>
<dbReference type="Pfam" id="PF00072">
    <property type="entry name" value="Response_reg"/>
    <property type="match status" value="1"/>
</dbReference>
<dbReference type="OrthoDB" id="2830at2157"/>
<dbReference type="STRING" id="593750.Metfor_2195"/>
<dbReference type="InterPro" id="IPR011006">
    <property type="entry name" value="CheY-like_superfamily"/>
</dbReference>
<feature type="domain" description="Response regulatory" evidence="3">
    <location>
        <begin position="5"/>
        <end position="120"/>
    </location>
</feature>
<dbReference type="KEGG" id="mfo:Metfor_2195"/>
<dbReference type="InterPro" id="IPR001789">
    <property type="entry name" value="Sig_transdc_resp-reg_receiver"/>
</dbReference>
<evidence type="ECO:0000259" key="3">
    <source>
        <dbReference type="PROSITE" id="PS50110"/>
    </source>
</evidence>
<gene>
    <name evidence="4" type="ordered locus">Metfor_2195</name>
</gene>
<dbReference type="AlphaFoldDB" id="L0HHG6"/>
<dbReference type="eggNOG" id="arCOG02338">
    <property type="taxonomic scope" value="Archaea"/>
</dbReference>
<dbReference type="eggNOG" id="arCOG06537">
    <property type="taxonomic scope" value="Archaea"/>
</dbReference>
<reference evidence="4 5" key="2">
    <citation type="journal article" date="2014" name="Genome Announc.">
        <title>Complete Genome Sequence of Methanoregula formicica SMSPT, a Mesophilic Hydrogenotrophic Methanogen Isolated from a Methanogenic Upflow Anaerobic Sludge Blanket Reactor.</title>
        <authorList>
            <person name="Yamamoto K."/>
            <person name="Tamaki H."/>
            <person name="Cadillo-Quiroz H."/>
            <person name="Imachi H."/>
            <person name="Kyrpides N."/>
            <person name="Woyke T."/>
            <person name="Goodwin L."/>
            <person name="Zinder S.H."/>
            <person name="Kamagata Y."/>
            <person name="Liu W.T."/>
        </authorList>
    </citation>
    <scope>NUCLEOTIDE SEQUENCE [LARGE SCALE GENOMIC DNA]</scope>
    <source>
        <strain evidence="5">DSM 22288 / NBRC 105244 / SMSP</strain>
    </source>
</reference>
<evidence type="ECO:0000313" key="4">
    <source>
        <dbReference type="EMBL" id="AGB03201.1"/>
    </source>
</evidence>
<reference evidence="5" key="1">
    <citation type="submission" date="2011-12" db="EMBL/GenBank/DDBJ databases">
        <title>Complete sequence of Methanoregula formicicum SMSP.</title>
        <authorList>
            <person name="Lucas S."/>
            <person name="Han J."/>
            <person name="Lapidus A."/>
            <person name="Cheng J.-F."/>
            <person name="Goodwin L."/>
            <person name="Pitluck S."/>
            <person name="Peters L."/>
            <person name="Ovchinnikova G."/>
            <person name="Teshima H."/>
            <person name="Detter J.C."/>
            <person name="Han C."/>
            <person name="Tapia R."/>
            <person name="Land M."/>
            <person name="Hauser L."/>
            <person name="Kyrpides N."/>
            <person name="Ivanova N."/>
            <person name="Pagani I."/>
            <person name="Imachi H."/>
            <person name="Tamaki H."/>
            <person name="Sekiguchi Y."/>
            <person name="Kamagata Y."/>
            <person name="Cadillo-Quiroz H."/>
            <person name="Zinder S."/>
            <person name="Liu W.-T."/>
            <person name="Woyke T."/>
        </authorList>
    </citation>
    <scope>NUCLEOTIDE SEQUENCE [LARGE SCALE GENOMIC DNA]</scope>
    <source>
        <strain evidence="5">DSM 22288 / NBRC 105244 / SMSP</strain>
    </source>
</reference>
<dbReference type="RefSeq" id="WP_015286164.1">
    <property type="nucleotide sequence ID" value="NC_019943.1"/>
</dbReference>
<feature type="modified residue" description="4-aspartylphosphate" evidence="2">
    <location>
        <position position="55"/>
    </location>
</feature>
<dbReference type="GO" id="GO:0000160">
    <property type="term" value="P:phosphorelay signal transduction system"/>
    <property type="evidence" value="ECO:0007669"/>
    <property type="project" value="InterPro"/>
</dbReference>
<keyword evidence="1 2" id="KW-0597">Phosphoprotein</keyword>
<dbReference type="PANTHER" id="PTHR44591">
    <property type="entry name" value="STRESS RESPONSE REGULATOR PROTEIN 1"/>
    <property type="match status" value="1"/>
</dbReference>
<evidence type="ECO:0000313" key="5">
    <source>
        <dbReference type="Proteomes" id="UP000010824"/>
    </source>
</evidence>
<organism evidence="4 5">
    <name type="scientific">Methanoregula formicica (strain DSM 22288 / NBRC 105244 / SMSP)</name>
    <dbReference type="NCBI Taxonomy" id="593750"/>
    <lineage>
        <taxon>Archaea</taxon>
        <taxon>Methanobacteriati</taxon>
        <taxon>Methanobacteriota</taxon>
        <taxon>Stenosarchaea group</taxon>
        <taxon>Methanomicrobia</taxon>
        <taxon>Methanomicrobiales</taxon>
        <taxon>Methanoregulaceae</taxon>
        <taxon>Methanoregula</taxon>
    </lineage>
</organism>
<dbReference type="Proteomes" id="UP000010824">
    <property type="component" value="Chromosome"/>
</dbReference>
<dbReference type="GeneID" id="32188779"/>
<evidence type="ECO:0000256" key="1">
    <source>
        <dbReference type="ARBA" id="ARBA00022553"/>
    </source>
</evidence>
<evidence type="ECO:0000256" key="2">
    <source>
        <dbReference type="PROSITE-ProRule" id="PRU00169"/>
    </source>
</evidence>
<protein>
    <submittedName>
        <fullName evidence="4">CheY-like receiver domain-containing protein</fullName>
    </submittedName>
</protein>
<dbReference type="InParanoid" id="L0HHG6"/>
<proteinExistence type="predicted"/>
<dbReference type="SUPFAM" id="SSF55781">
    <property type="entry name" value="GAF domain-like"/>
    <property type="match status" value="1"/>
</dbReference>
<dbReference type="Gene3D" id="3.30.450.40">
    <property type="match status" value="1"/>
</dbReference>
<sequence>MSGPAIFIVEDEAIVASDIKETLISLGYTVAGTAKSGELALEKIQQNQPDLVLMDIHLAGEMDGVDTAGKIHALYGIPVIYLTAYADKVLLERAKVTEPYGYVVKPYDERELHSVIEMAIYKHRIEREIKKRDAILFAVSSAVEWLLRVSRKGAPVSDKVPDFTASDIRNILEPIGLALDAWAIGIFQVRTSGPAPAISMLYEWGCPGYHSSLFKPELKQFTFATMRISRWESLLRKGEEISAVVSAIPPDEQKLFSLLGAKAGVIIPIFIHDNLFGFIGFFDLMEKTHSPDEIEALRITANLLGAAIGYQQSG</sequence>